<comment type="caution">
    <text evidence="3">The sequence shown here is derived from an EMBL/GenBank/DDBJ whole genome shotgun (WGS) entry which is preliminary data.</text>
</comment>
<organism evidence="3 4">
    <name type="scientific">Knoellia koreensis</name>
    <dbReference type="NCBI Taxonomy" id="2730921"/>
    <lineage>
        <taxon>Bacteria</taxon>
        <taxon>Bacillati</taxon>
        <taxon>Actinomycetota</taxon>
        <taxon>Actinomycetes</taxon>
        <taxon>Micrococcales</taxon>
        <taxon>Intrasporangiaceae</taxon>
        <taxon>Knoellia</taxon>
    </lineage>
</organism>
<feature type="signal peptide" evidence="1">
    <location>
        <begin position="1"/>
        <end position="20"/>
    </location>
</feature>
<gene>
    <name evidence="3" type="ORF">HJG52_05925</name>
</gene>
<sequence>MATLTTVVGGAAAVALTSGAAASAQSGATVYVVQGLPNTTVDVRVDDKVVQKAVPGATLAGPFTVAAGSRTISFTAGGKELLTRSLKLKSGQNTDLVLHLPVDPKATPVVTQFDNSLSAVPDNKASVVVTHTAAVPPADVVVDGKVLFANIANGESLSVVVPPTTYSVKIVPAGESGPAVLGPIDLTVKGGSLNRVFAVGDPASTTMRVVTQVIDAPAKGSSSAPSRVDTGNGGQVAGYRPWVVPFGR</sequence>
<protein>
    <submittedName>
        <fullName evidence="3">DUF4397 domain-containing protein</fullName>
    </submittedName>
</protein>
<evidence type="ECO:0000313" key="4">
    <source>
        <dbReference type="Proteomes" id="UP000588586"/>
    </source>
</evidence>
<evidence type="ECO:0000313" key="3">
    <source>
        <dbReference type="EMBL" id="NNM45543.1"/>
    </source>
</evidence>
<dbReference type="RefSeq" id="WP_171242550.1">
    <property type="nucleotide sequence ID" value="NZ_JABEPQ010000001.1"/>
</dbReference>
<keyword evidence="1" id="KW-0732">Signal</keyword>
<proteinExistence type="predicted"/>
<feature type="domain" description="DUF4397" evidence="2">
    <location>
        <begin position="28"/>
        <end position="135"/>
    </location>
</feature>
<name>A0A849HFW7_9MICO</name>
<evidence type="ECO:0000259" key="2">
    <source>
        <dbReference type="Pfam" id="PF14344"/>
    </source>
</evidence>
<keyword evidence="4" id="KW-1185">Reference proteome</keyword>
<dbReference type="Pfam" id="PF14344">
    <property type="entry name" value="DUF4397"/>
    <property type="match status" value="1"/>
</dbReference>
<dbReference type="EMBL" id="JABEPQ010000001">
    <property type="protein sequence ID" value="NNM45543.1"/>
    <property type="molecule type" value="Genomic_DNA"/>
</dbReference>
<dbReference type="AlphaFoldDB" id="A0A849HFW7"/>
<accession>A0A849HFW7</accession>
<dbReference type="Proteomes" id="UP000588586">
    <property type="component" value="Unassembled WGS sequence"/>
</dbReference>
<dbReference type="InterPro" id="IPR025510">
    <property type="entry name" value="DUF4397"/>
</dbReference>
<reference evidence="3 4" key="1">
    <citation type="submission" date="2020-04" db="EMBL/GenBank/DDBJ databases">
        <title>Knoellia sp. isolate from air conditioner.</title>
        <authorList>
            <person name="Chea S."/>
            <person name="Kim D.-U."/>
        </authorList>
    </citation>
    <scope>NUCLEOTIDE SEQUENCE [LARGE SCALE GENOMIC DNA]</scope>
    <source>
        <strain evidence="3 4">DB2414S</strain>
    </source>
</reference>
<evidence type="ECO:0000256" key="1">
    <source>
        <dbReference type="SAM" id="SignalP"/>
    </source>
</evidence>
<feature type="chain" id="PRO_5038766782" evidence="1">
    <location>
        <begin position="21"/>
        <end position="248"/>
    </location>
</feature>